<gene>
    <name evidence="1" type="ORF">EV182_004151</name>
</gene>
<sequence length="385" mass="42845">MLPPPRSVVDKPVKRSAMKLEVVNLEAELVNSEGDHDHYQQQCQDPQLEKAEQSAAKDADSQYETGRSGTKSSNLNDNSDREDTLPGPIDQLRQLSLHTKGQSYDILSLKRPRSRLYRRSESSSSTAELTSSLSLSLSPEDTVRSTSPPQCDMYDIMTAPLKTPQLEEINAKCGEMRLSSQVILVNTGDEFKPMFQFVDEHGSDCWLYAIQLNPLSGKLKVILDVLKGEAKVDVDQHQYCNEHFGKLRKVLGMLASICRLDISVKVILATASKQEKLGQQLARRMEDVMQELEQKPRVAEGWDGLCPFCRELPVDKDGVGCLNVILMALQKYIGKNPAFRQPLAGLGMDEYDDGGLPSARSVQFDDGDISSGSCDRFDWDGDTTL</sequence>
<dbReference type="Proteomes" id="UP001145114">
    <property type="component" value="Unassembled WGS sequence"/>
</dbReference>
<protein>
    <submittedName>
        <fullName evidence="1">Uncharacterized protein</fullName>
    </submittedName>
</protein>
<evidence type="ECO:0000313" key="1">
    <source>
        <dbReference type="EMBL" id="KAJ1674006.1"/>
    </source>
</evidence>
<reference evidence="1" key="1">
    <citation type="submission" date="2022-06" db="EMBL/GenBank/DDBJ databases">
        <title>Phylogenomic reconstructions and comparative analyses of Kickxellomycotina fungi.</title>
        <authorList>
            <person name="Reynolds N.K."/>
            <person name="Stajich J.E."/>
            <person name="Barry K."/>
            <person name="Grigoriev I.V."/>
            <person name="Crous P."/>
            <person name="Smith M.E."/>
        </authorList>
    </citation>
    <scope>NUCLEOTIDE SEQUENCE</scope>
    <source>
        <strain evidence="1">RSA 2271</strain>
    </source>
</reference>
<evidence type="ECO:0000313" key="2">
    <source>
        <dbReference type="Proteomes" id="UP001145114"/>
    </source>
</evidence>
<organism evidence="1 2">
    <name type="scientific">Spiromyces aspiralis</name>
    <dbReference type="NCBI Taxonomy" id="68401"/>
    <lineage>
        <taxon>Eukaryota</taxon>
        <taxon>Fungi</taxon>
        <taxon>Fungi incertae sedis</taxon>
        <taxon>Zoopagomycota</taxon>
        <taxon>Kickxellomycotina</taxon>
        <taxon>Kickxellomycetes</taxon>
        <taxon>Kickxellales</taxon>
        <taxon>Kickxellaceae</taxon>
        <taxon>Spiromyces</taxon>
    </lineage>
</organism>
<keyword evidence="2" id="KW-1185">Reference proteome</keyword>
<name>A0ACC1HF90_9FUNG</name>
<comment type="caution">
    <text evidence="1">The sequence shown here is derived from an EMBL/GenBank/DDBJ whole genome shotgun (WGS) entry which is preliminary data.</text>
</comment>
<dbReference type="EMBL" id="JAMZIH010006358">
    <property type="protein sequence ID" value="KAJ1674006.1"/>
    <property type="molecule type" value="Genomic_DNA"/>
</dbReference>
<accession>A0ACC1HF90</accession>
<proteinExistence type="predicted"/>